<dbReference type="PRINTS" id="PR00035">
    <property type="entry name" value="HTHGNTR"/>
</dbReference>
<dbReference type="eggNOG" id="COG2186">
    <property type="taxonomic scope" value="Bacteria"/>
</dbReference>
<keyword evidence="4" id="KW-0472">Membrane</keyword>
<feature type="domain" description="HTH gntR-type" evidence="5">
    <location>
        <begin position="23"/>
        <end position="93"/>
    </location>
</feature>
<evidence type="ECO:0000259" key="5">
    <source>
        <dbReference type="PROSITE" id="PS50949"/>
    </source>
</evidence>
<dbReference type="AlphaFoldDB" id="D5ZSB5"/>
<evidence type="ECO:0000256" key="1">
    <source>
        <dbReference type="ARBA" id="ARBA00023015"/>
    </source>
</evidence>
<organism evidence="6 7">
    <name type="scientific">Streptomyces viridosporus (strain ATCC 14672 / DSM 40746 / JCM 4963 / KCTC 9882 / NRRL B-12104 / FH 1290)</name>
    <name type="common">Streptomyces ghanaensis</name>
    <dbReference type="NCBI Taxonomy" id="566461"/>
    <lineage>
        <taxon>Bacteria</taxon>
        <taxon>Bacillati</taxon>
        <taxon>Actinomycetota</taxon>
        <taxon>Actinomycetes</taxon>
        <taxon>Kitasatosporales</taxon>
        <taxon>Streptomycetaceae</taxon>
        <taxon>Streptomyces</taxon>
    </lineage>
</organism>
<evidence type="ECO:0000256" key="4">
    <source>
        <dbReference type="SAM" id="Phobius"/>
    </source>
</evidence>
<dbReference type="PROSITE" id="PS50949">
    <property type="entry name" value="HTH_GNTR"/>
    <property type="match status" value="1"/>
</dbReference>
<dbReference type="Proteomes" id="UP000003824">
    <property type="component" value="Unassembled WGS sequence"/>
</dbReference>
<dbReference type="InterPro" id="IPR036388">
    <property type="entry name" value="WH-like_DNA-bd_sf"/>
</dbReference>
<dbReference type="Gene3D" id="1.10.10.10">
    <property type="entry name" value="Winged helix-like DNA-binding domain superfamily/Winged helix DNA-binding domain"/>
    <property type="match status" value="1"/>
</dbReference>
<dbReference type="PROSITE" id="PS51197">
    <property type="entry name" value="HTH_RRF2_2"/>
    <property type="match status" value="1"/>
</dbReference>
<dbReference type="InterPro" id="IPR011711">
    <property type="entry name" value="GntR_C"/>
</dbReference>
<proteinExistence type="predicted"/>
<dbReference type="SUPFAM" id="SSF48008">
    <property type="entry name" value="GntR ligand-binding domain-like"/>
    <property type="match status" value="1"/>
</dbReference>
<dbReference type="Gene3D" id="1.20.120.530">
    <property type="entry name" value="GntR ligand-binding domain-like"/>
    <property type="match status" value="1"/>
</dbReference>
<dbReference type="InterPro" id="IPR008920">
    <property type="entry name" value="TF_FadR/GntR_C"/>
</dbReference>
<feature type="transmembrane region" description="Helical" evidence="4">
    <location>
        <begin position="254"/>
        <end position="276"/>
    </location>
</feature>
<accession>D5ZSB5</accession>
<keyword evidence="1" id="KW-0805">Transcription regulation</keyword>
<dbReference type="GO" id="GO:0003677">
    <property type="term" value="F:DNA binding"/>
    <property type="evidence" value="ECO:0007669"/>
    <property type="project" value="UniProtKB-KW"/>
</dbReference>
<dbReference type="SUPFAM" id="SSF46785">
    <property type="entry name" value="Winged helix' DNA-binding domain"/>
    <property type="match status" value="1"/>
</dbReference>
<dbReference type="SMART" id="SM00895">
    <property type="entry name" value="FCD"/>
    <property type="match status" value="1"/>
</dbReference>
<dbReference type="PANTHER" id="PTHR43537">
    <property type="entry name" value="TRANSCRIPTIONAL REGULATOR, GNTR FAMILY"/>
    <property type="match status" value="1"/>
</dbReference>
<dbReference type="CDD" id="cd07377">
    <property type="entry name" value="WHTH_GntR"/>
    <property type="match status" value="1"/>
</dbReference>
<dbReference type="PANTHER" id="PTHR43537:SF24">
    <property type="entry name" value="GLUCONATE OPERON TRANSCRIPTIONAL REPRESSOR"/>
    <property type="match status" value="1"/>
</dbReference>
<dbReference type="GO" id="GO:0003700">
    <property type="term" value="F:DNA-binding transcription factor activity"/>
    <property type="evidence" value="ECO:0007669"/>
    <property type="project" value="InterPro"/>
</dbReference>
<dbReference type="InterPro" id="IPR036390">
    <property type="entry name" value="WH_DNA-bd_sf"/>
</dbReference>
<evidence type="ECO:0000256" key="2">
    <source>
        <dbReference type="ARBA" id="ARBA00023125"/>
    </source>
</evidence>
<name>D5ZSB5_STRV1</name>
<keyword evidence="2" id="KW-0238">DNA-binding</keyword>
<dbReference type="Pfam" id="PF07729">
    <property type="entry name" value="FCD"/>
    <property type="match status" value="1"/>
</dbReference>
<dbReference type="InterPro" id="IPR000944">
    <property type="entry name" value="Tscrpt_reg_Rrf2"/>
</dbReference>
<gene>
    <name evidence="6" type="ORF">SSFG_05763</name>
</gene>
<protein>
    <submittedName>
        <fullName evidence="6">GntR-family transcriptional regulator</fullName>
    </submittedName>
</protein>
<evidence type="ECO:0000313" key="6">
    <source>
        <dbReference type="EMBL" id="EFE70520.2"/>
    </source>
</evidence>
<dbReference type="InterPro" id="IPR000524">
    <property type="entry name" value="Tscrpt_reg_HTH_GntR"/>
</dbReference>
<evidence type="ECO:0000256" key="3">
    <source>
        <dbReference type="ARBA" id="ARBA00023163"/>
    </source>
</evidence>
<keyword evidence="4" id="KW-0812">Transmembrane</keyword>
<reference evidence="7" key="1">
    <citation type="submission" date="2008-12" db="EMBL/GenBank/DDBJ databases">
        <title>Annotation of Streptomyces ghanaensis ATCC 14672.</title>
        <authorList>
            <consortium name="The Broad Institute Genome Sequencing Platform"/>
            <consortium name="Broad Institute Microbial Sequencing Center"/>
            <person name="Fischbach M."/>
            <person name="Ward D."/>
            <person name="Young S."/>
            <person name="Kodira C.D."/>
            <person name="Zeng Q."/>
            <person name="Koehrsen M."/>
            <person name="Godfrey P."/>
            <person name="Alvarado L."/>
            <person name="Berlin A.M."/>
            <person name="Borenstein D."/>
            <person name="Chen Z."/>
            <person name="Engels R."/>
            <person name="Freedman E."/>
            <person name="Gellesch M."/>
            <person name="Goldberg J."/>
            <person name="Griggs A."/>
            <person name="Gujja S."/>
            <person name="Heiman D.I."/>
            <person name="Hepburn T.A."/>
            <person name="Howarth C."/>
            <person name="Jen D."/>
            <person name="Larson L."/>
            <person name="Lewis B."/>
            <person name="Mehta T."/>
            <person name="Park D."/>
            <person name="Pearson M."/>
            <person name="Roberts A."/>
            <person name="Saif S."/>
            <person name="Shea T.D."/>
            <person name="Shenoy N."/>
            <person name="Sisk P."/>
            <person name="Stolte C."/>
            <person name="Sykes S.N."/>
            <person name="Walk T."/>
            <person name="White J."/>
            <person name="Yandava C."/>
            <person name="Straight P."/>
            <person name="Clardy J."/>
            <person name="Hung D."/>
            <person name="Kolter R."/>
            <person name="Mekalanos J."/>
            <person name="Walker S."/>
            <person name="Walsh C.T."/>
            <person name="Wieland B.L.C."/>
            <person name="Ilzarbe M."/>
            <person name="Galagan J."/>
            <person name="Nusbaum C."/>
            <person name="Birren B."/>
        </authorList>
    </citation>
    <scope>NUCLEOTIDE SEQUENCE [LARGE SCALE GENOMIC DNA]</scope>
    <source>
        <strain evidence="7">ATCC 14672 / DSM 40746 / JCM 4963 / KCTC 9882 / NRRL B-12104 / FH 1290</strain>
    </source>
</reference>
<dbReference type="Pfam" id="PF00392">
    <property type="entry name" value="GntR"/>
    <property type="match status" value="1"/>
</dbReference>
<sequence length="318" mass="34781">MPENGGGAVGDRLAPVLRPVRAGNGFEEALEQILQVLRLGLVVGGERLPAERELAERLGISRVTLREVLKVLQDQGLVESRRGRYGGTFVLPRPTDTGGEELRRRIAGVDIEDVLRFREVLEVGAAGLCAAHGLTGGRAARLRGALAGTRDAPLADYRRLDTLFHLTLAELCGSPTLSVQYAAIRATVNDLLDCIPLLVRNLEHSQRQHTALVEAVLEGDAEGAREVMREHCAGTAALLRGFLVCCPSEGDESYGVWGFIYFIRVFDFLGFSLYIFRDLIRVSRCSVLVVLEVNAALNDEFLHEHEPGMAAVLRGYRA</sequence>
<dbReference type="SMART" id="SM00345">
    <property type="entry name" value="HTH_GNTR"/>
    <property type="match status" value="1"/>
</dbReference>
<evidence type="ECO:0000313" key="7">
    <source>
        <dbReference type="Proteomes" id="UP000003824"/>
    </source>
</evidence>
<keyword evidence="4" id="KW-1133">Transmembrane helix</keyword>
<keyword evidence="3" id="KW-0804">Transcription</keyword>
<dbReference type="EMBL" id="DS999641">
    <property type="protein sequence ID" value="EFE70520.2"/>
    <property type="molecule type" value="Genomic_DNA"/>
</dbReference>